<organism evidence="3">
    <name type="scientific">Bradyrhizobium sp. LLZ17</name>
    <dbReference type="NCBI Taxonomy" id="3239388"/>
    <lineage>
        <taxon>Bacteria</taxon>
        <taxon>Pseudomonadati</taxon>
        <taxon>Pseudomonadota</taxon>
        <taxon>Alphaproteobacteria</taxon>
        <taxon>Hyphomicrobiales</taxon>
        <taxon>Nitrobacteraceae</taxon>
        <taxon>Bradyrhizobium</taxon>
    </lineage>
</organism>
<keyword evidence="1" id="KW-1133">Transmembrane helix</keyword>
<dbReference type="RefSeq" id="WP_369724464.1">
    <property type="nucleotide sequence ID" value="NZ_CP165734.1"/>
</dbReference>
<dbReference type="Pfam" id="PF07811">
    <property type="entry name" value="TadE"/>
    <property type="match status" value="1"/>
</dbReference>
<proteinExistence type="predicted"/>
<dbReference type="AlphaFoldDB" id="A0AB39XNU9"/>
<sequence length="176" mass="18452">MRNLWVDTRAVAAVEFAIVVPFMLVLYVGGVELGNGMAISVKVSETAHTVVDLVSRNACVTDTSLSTMLGASAATIAPYAAANTTVVVSEVSTDANGRATVTWSKALNGTPRPVAQPMTLPTALGTPSPSNISLLLGEVTYQYTPNLGYTITGTVPISESYYLYPRVSSAVQYPCS</sequence>
<dbReference type="InterPro" id="IPR012495">
    <property type="entry name" value="TadE-like_dom"/>
</dbReference>
<feature type="domain" description="TadE-like" evidence="2">
    <location>
        <begin position="11"/>
        <end position="47"/>
    </location>
</feature>
<keyword evidence="1" id="KW-0472">Membrane</keyword>
<reference evidence="3" key="1">
    <citation type="submission" date="2024-08" db="EMBL/GenBank/DDBJ databases">
        <authorList>
            <person name="Chaddad Z."/>
            <person name="Lamrabet M."/>
            <person name="Bouhnik O."/>
            <person name="Alami S."/>
            <person name="Wipf D."/>
            <person name="Courty P.E."/>
            <person name="Missbah El Idrissi M."/>
        </authorList>
    </citation>
    <scope>NUCLEOTIDE SEQUENCE</scope>
    <source>
        <strain evidence="3">LLZ17</strain>
    </source>
</reference>
<accession>A0AB39XNU9</accession>
<protein>
    <submittedName>
        <fullName evidence="3">TadE/TadG family type IV pilus assembly protein</fullName>
    </submittedName>
</protein>
<keyword evidence="1" id="KW-0812">Transmembrane</keyword>
<gene>
    <name evidence="3" type="ORF">AB8Z38_09320</name>
</gene>
<feature type="transmembrane region" description="Helical" evidence="1">
    <location>
        <begin position="12"/>
        <end position="30"/>
    </location>
</feature>
<dbReference type="EMBL" id="CP165734">
    <property type="protein sequence ID" value="XDV59555.1"/>
    <property type="molecule type" value="Genomic_DNA"/>
</dbReference>
<name>A0AB39XNU9_9BRAD</name>
<evidence type="ECO:0000259" key="2">
    <source>
        <dbReference type="Pfam" id="PF07811"/>
    </source>
</evidence>
<evidence type="ECO:0000256" key="1">
    <source>
        <dbReference type="SAM" id="Phobius"/>
    </source>
</evidence>
<evidence type="ECO:0000313" key="3">
    <source>
        <dbReference type="EMBL" id="XDV59555.1"/>
    </source>
</evidence>